<reference evidence="2" key="2">
    <citation type="submission" date="2021-02" db="EMBL/GenBank/DDBJ databases">
        <authorList>
            <person name="Kimball J.A."/>
            <person name="Haas M.W."/>
            <person name="Macchietto M."/>
            <person name="Kono T."/>
            <person name="Duquette J."/>
            <person name="Shao M."/>
        </authorList>
    </citation>
    <scope>NUCLEOTIDE SEQUENCE</scope>
    <source>
        <tissue evidence="2">Fresh leaf tissue</tissue>
    </source>
</reference>
<gene>
    <name evidence="2" type="ORF">GUJ93_ZPchr0009g1927</name>
</gene>
<proteinExistence type="predicted"/>
<comment type="caution">
    <text evidence="2">The sequence shown here is derived from an EMBL/GenBank/DDBJ whole genome shotgun (WGS) entry which is preliminary data.</text>
</comment>
<sequence>MLKKSSLKKALTLDGGSSSVQAQTTAAAAATAKTLAKRLRKFDLHPLSEKFEQTLELWATASMEESINRVCAGKISSKAEGA</sequence>
<dbReference type="EMBL" id="JAAALK010000289">
    <property type="protein sequence ID" value="KAG8048612.1"/>
    <property type="molecule type" value="Genomic_DNA"/>
</dbReference>
<reference evidence="2" key="1">
    <citation type="journal article" date="2021" name="bioRxiv">
        <title>Whole Genome Assembly and Annotation of Northern Wild Rice, Zizania palustris L., Supports a Whole Genome Duplication in the Zizania Genus.</title>
        <authorList>
            <person name="Haas M."/>
            <person name="Kono T."/>
            <person name="Macchietto M."/>
            <person name="Millas R."/>
            <person name="McGilp L."/>
            <person name="Shao M."/>
            <person name="Duquette J."/>
            <person name="Hirsch C.N."/>
            <person name="Kimball J."/>
        </authorList>
    </citation>
    <scope>NUCLEOTIDE SEQUENCE</scope>
    <source>
        <tissue evidence="2">Fresh leaf tissue</tissue>
    </source>
</reference>
<protein>
    <submittedName>
        <fullName evidence="2">Uncharacterized protein</fullName>
    </submittedName>
</protein>
<feature type="region of interest" description="Disordered" evidence="1">
    <location>
        <begin position="1"/>
        <end position="20"/>
    </location>
</feature>
<evidence type="ECO:0000256" key="1">
    <source>
        <dbReference type="SAM" id="MobiDB-lite"/>
    </source>
</evidence>
<accession>A0A8J5RGH2</accession>
<dbReference type="Proteomes" id="UP000729402">
    <property type="component" value="Unassembled WGS sequence"/>
</dbReference>
<name>A0A8J5RGH2_ZIZPA</name>
<keyword evidence="3" id="KW-1185">Reference proteome</keyword>
<evidence type="ECO:0000313" key="3">
    <source>
        <dbReference type="Proteomes" id="UP000729402"/>
    </source>
</evidence>
<organism evidence="2 3">
    <name type="scientific">Zizania palustris</name>
    <name type="common">Northern wild rice</name>
    <dbReference type="NCBI Taxonomy" id="103762"/>
    <lineage>
        <taxon>Eukaryota</taxon>
        <taxon>Viridiplantae</taxon>
        <taxon>Streptophyta</taxon>
        <taxon>Embryophyta</taxon>
        <taxon>Tracheophyta</taxon>
        <taxon>Spermatophyta</taxon>
        <taxon>Magnoliopsida</taxon>
        <taxon>Liliopsida</taxon>
        <taxon>Poales</taxon>
        <taxon>Poaceae</taxon>
        <taxon>BOP clade</taxon>
        <taxon>Oryzoideae</taxon>
        <taxon>Oryzeae</taxon>
        <taxon>Zizaniinae</taxon>
        <taxon>Zizania</taxon>
    </lineage>
</organism>
<evidence type="ECO:0000313" key="2">
    <source>
        <dbReference type="EMBL" id="KAG8048612.1"/>
    </source>
</evidence>
<dbReference type="AlphaFoldDB" id="A0A8J5RGH2"/>